<protein>
    <submittedName>
        <fullName evidence="2">Putative monovalent cation/H+ antiporter subunit G</fullName>
    </submittedName>
</protein>
<dbReference type="EMBL" id="LWMV01000115">
    <property type="protein sequence ID" value="KZX14149.1"/>
    <property type="molecule type" value="Genomic_DNA"/>
</dbReference>
<proteinExistence type="predicted"/>
<dbReference type="OrthoDB" id="65729at2157"/>
<gene>
    <name evidence="2" type="ORF">MBCUR_06250</name>
</gene>
<keyword evidence="1" id="KW-1133">Transmembrane helix</keyword>
<comment type="caution">
    <text evidence="2">The sequence shown here is derived from an EMBL/GenBank/DDBJ whole genome shotgun (WGS) entry which is preliminary data.</text>
</comment>
<organism evidence="2 3">
    <name type="scientific">Methanobrevibacter curvatus</name>
    <dbReference type="NCBI Taxonomy" id="49547"/>
    <lineage>
        <taxon>Archaea</taxon>
        <taxon>Methanobacteriati</taxon>
        <taxon>Methanobacteriota</taxon>
        <taxon>Methanomada group</taxon>
        <taxon>Methanobacteria</taxon>
        <taxon>Methanobacteriales</taxon>
        <taxon>Methanobacteriaceae</taxon>
        <taxon>Methanobrevibacter</taxon>
    </lineage>
</organism>
<dbReference type="RefSeq" id="WP_067090063.1">
    <property type="nucleotide sequence ID" value="NZ_LWMV01000115.1"/>
</dbReference>
<reference evidence="2 3" key="1">
    <citation type="submission" date="2016-04" db="EMBL/GenBank/DDBJ databases">
        <title>Genome sequence of Methanobrevibacter curvatus DSM 11111.</title>
        <authorList>
            <person name="Poehlein A."/>
            <person name="Seedorf H."/>
            <person name="Daniel R."/>
        </authorList>
    </citation>
    <scope>NUCLEOTIDE SEQUENCE [LARGE SCALE GENOMIC DNA]</scope>
    <source>
        <strain evidence="2 3">DSM 11111</strain>
    </source>
</reference>
<name>A0A166C5G0_9EURY</name>
<dbReference type="PATRIC" id="fig|49547.3.peg.655"/>
<evidence type="ECO:0000313" key="2">
    <source>
        <dbReference type="EMBL" id="KZX14149.1"/>
    </source>
</evidence>
<dbReference type="Proteomes" id="UP000077245">
    <property type="component" value="Unassembled WGS sequence"/>
</dbReference>
<keyword evidence="1" id="KW-0812">Transmembrane</keyword>
<dbReference type="STRING" id="49547.MBCUR_06250"/>
<evidence type="ECO:0000313" key="3">
    <source>
        <dbReference type="Proteomes" id="UP000077245"/>
    </source>
</evidence>
<feature type="transmembrane region" description="Helical" evidence="1">
    <location>
        <begin position="12"/>
        <end position="33"/>
    </location>
</feature>
<keyword evidence="3" id="KW-1185">Reference proteome</keyword>
<feature type="transmembrane region" description="Helical" evidence="1">
    <location>
        <begin position="45"/>
        <end position="62"/>
    </location>
</feature>
<feature type="transmembrane region" description="Helical" evidence="1">
    <location>
        <begin position="68"/>
        <end position="88"/>
    </location>
</feature>
<sequence length="213" mass="24024">MLGFLELIEIIRSILLIISAIFIVVAAIGILRIGKNQKNGIYGKIQILGVVDMAGVLAMIALDQIFLAAIYFILAPVVAHAMANTYYYGEDKENSKLLNKSIFNKESKSLEYTSNENKLKFNEECSIKEKYNINKDNINKDNINKNNINEERSFNKNLVESNLIGNEDDNYTISTIKINDNENKIKEENSNRGNGSLKNISEENILGENKVIK</sequence>
<evidence type="ECO:0000256" key="1">
    <source>
        <dbReference type="SAM" id="Phobius"/>
    </source>
</evidence>
<accession>A0A166C5G0</accession>
<dbReference type="AlphaFoldDB" id="A0A166C5G0"/>
<keyword evidence="1" id="KW-0472">Membrane</keyword>